<dbReference type="GO" id="GO:0003746">
    <property type="term" value="F:translation elongation factor activity"/>
    <property type="evidence" value="ECO:0007669"/>
    <property type="project" value="UniProtKB-KW"/>
</dbReference>
<keyword evidence="3" id="KW-1185">Reference proteome</keyword>
<reference evidence="2 3" key="1">
    <citation type="submission" date="2019-02" db="EMBL/GenBank/DDBJ databases">
        <authorList>
            <person name="Lehtovirta-Morley E L."/>
        </authorList>
    </citation>
    <scope>NUCLEOTIDE SEQUENCE [LARGE SCALE GENOMIC DNA]</scope>
    <source>
        <strain evidence="2">NFRAN1</strain>
    </source>
</reference>
<dbReference type="PANTHER" id="PTHR43721:SF11">
    <property type="entry name" value="SELENOCYSTEINE-SPECIFIC ELONGATION FACTOR"/>
    <property type="match status" value="1"/>
</dbReference>
<feature type="domain" description="Translation elongation factor EFTu-like" evidence="1">
    <location>
        <begin position="202"/>
        <end position="269"/>
    </location>
</feature>
<dbReference type="InterPro" id="IPR009000">
    <property type="entry name" value="Transl_B-barrel_sf"/>
</dbReference>
<organism evidence="2 3">
    <name type="scientific">Candidatus Nitrosocosmicus franklandianus</name>
    <dbReference type="NCBI Taxonomy" id="1798806"/>
    <lineage>
        <taxon>Archaea</taxon>
        <taxon>Nitrososphaerota</taxon>
        <taxon>Nitrososphaeria</taxon>
        <taxon>Nitrososphaerales</taxon>
        <taxon>Nitrososphaeraceae</taxon>
        <taxon>Candidatus Nitrosocosmicus</taxon>
    </lineage>
</organism>
<keyword evidence="2" id="KW-0251">Elongation factor</keyword>
<dbReference type="EMBL" id="LR216287">
    <property type="protein sequence ID" value="VFJ13677.1"/>
    <property type="molecule type" value="Genomic_DNA"/>
</dbReference>
<dbReference type="GO" id="GO:0005525">
    <property type="term" value="F:GTP binding"/>
    <property type="evidence" value="ECO:0007669"/>
    <property type="project" value="InterPro"/>
</dbReference>
<dbReference type="OrthoDB" id="30874at2157"/>
<evidence type="ECO:0000259" key="1">
    <source>
        <dbReference type="Pfam" id="PF03144"/>
    </source>
</evidence>
<gene>
    <name evidence="2" type="primary">selB</name>
    <name evidence="2" type="ORF">NFRAN_1355</name>
</gene>
<dbReference type="GeneID" id="39420718"/>
<keyword evidence="2" id="KW-0648">Protein biosynthesis</keyword>
<dbReference type="KEGG" id="nfn:NFRAN_1355"/>
<dbReference type="RefSeq" id="WP_134483648.1">
    <property type="nucleotide sequence ID" value="NZ_LR216287.1"/>
</dbReference>
<dbReference type="Gene3D" id="2.40.30.10">
    <property type="entry name" value="Translation factors"/>
    <property type="match status" value="1"/>
</dbReference>
<sequence length="369" mass="40684">MDSFNFVLLGDTSIAGELGKKGTSSDITIYDRKTNDKIISYCFPNTYPEKLQPLLQSIAMSDYAIINISKLDTFLGEQLVAVDIFGIKNGFILHSYEIDAQRVKNIIKNTRLSSFSILDSLDQLKSRIAEMTSSSTSTSAVVNKGTKTNNIDDDDAAQASYAGVGNDRLLKNDPGEEVREEEVEKKGVCVSIDHAFDVKGVGTVVLGSVKQGEIKTYDELVLSPVNKTVLIKSIQMHDDPVNISKKPSRVGLAIKGISAKEISRGDMITSPGLAKIANNEFQIKFIKNQFFKEEISETQNYMTCVGLQIRTVKLKHTNGSDGGDHHHHHHQSNLIVQFEKPIAYVKGDKCVLFRPDSKGMRIMGHGIMG</sequence>
<proteinExistence type="predicted"/>
<dbReference type="GO" id="GO:0001514">
    <property type="term" value="P:selenocysteine incorporation"/>
    <property type="evidence" value="ECO:0007669"/>
    <property type="project" value="TreeGrafter"/>
</dbReference>
<accession>A0A484IBT2</accession>
<evidence type="ECO:0000313" key="3">
    <source>
        <dbReference type="Proteomes" id="UP000294299"/>
    </source>
</evidence>
<dbReference type="AlphaFoldDB" id="A0A484IBT2"/>
<dbReference type="Pfam" id="PF03144">
    <property type="entry name" value="GTP_EFTU_D2"/>
    <property type="match status" value="1"/>
</dbReference>
<dbReference type="SUPFAM" id="SSF50447">
    <property type="entry name" value="Translation proteins"/>
    <property type="match status" value="1"/>
</dbReference>
<dbReference type="InterPro" id="IPR004161">
    <property type="entry name" value="EFTu-like_2"/>
</dbReference>
<dbReference type="InterPro" id="IPR050055">
    <property type="entry name" value="EF-Tu_GTPase"/>
</dbReference>
<name>A0A484IBT2_9ARCH</name>
<protein>
    <submittedName>
        <fullName evidence="2">Selenocysteine-specific elongation factor</fullName>
    </submittedName>
</protein>
<evidence type="ECO:0000313" key="2">
    <source>
        <dbReference type="EMBL" id="VFJ13677.1"/>
    </source>
</evidence>
<dbReference type="PANTHER" id="PTHR43721">
    <property type="entry name" value="ELONGATION FACTOR TU-RELATED"/>
    <property type="match status" value="1"/>
</dbReference>
<dbReference type="CDD" id="cd03696">
    <property type="entry name" value="SelB_II"/>
    <property type="match status" value="1"/>
</dbReference>
<dbReference type="Proteomes" id="UP000294299">
    <property type="component" value="Chromosome NFRAN"/>
</dbReference>